<comment type="caution">
    <text evidence="1">The sequence shown here is derived from an EMBL/GenBank/DDBJ whole genome shotgun (WGS) entry which is preliminary data.</text>
</comment>
<dbReference type="EMBL" id="BMQL01000079">
    <property type="protein sequence ID" value="GGR37404.1"/>
    <property type="molecule type" value="Genomic_DNA"/>
</dbReference>
<protein>
    <submittedName>
        <fullName evidence="1">Uncharacterized protein</fullName>
    </submittedName>
</protein>
<keyword evidence="2" id="KW-1185">Reference proteome</keyword>
<gene>
    <name evidence="1" type="ORF">GCM10008957_53520</name>
</gene>
<dbReference type="AlphaFoldDB" id="A0A918FH75"/>
<proteinExistence type="predicted"/>
<name>A0A918FH75_9DEIO</name>
<evidence type="ECO:0000313" key="1">
    <source>
        <dbReference type="EMBL" id="GGR37404.1"/>
    </source>
</evidence>
<dbReference type="Proteomes" id="UP000603865">
    <property type="component" value="Unassembled WGS sequence"/>
</dbReference>
<sequence length="68" mass="7467">MPKSRFEHLALTGQGQPELEEATAPQEGQAAQIVQLNLKVSEELRQALRMKALRLGIPLTGDTSVLRT</sequence>
<reference evidence="1" key="2">
    <citation type="submission" date="2020-09" db="EMBL/GenBank/DDBJ databases">
        <authorList>
            <person name="Sun Q."/>
            <person name="Ohkuma M."/>
        </authorList>
    </citation>
    <scope>NUCLEOTIDE SEQUENCE</scope>
    <source>
        <strain evidence="1">JCM 31311</strain>
    </source>
</reference>
<accession>A0A918FH75</accession>
<organism evidence="1 2">
    <name type="scientific">Deinococcus ruber</name>
    <dbReference type="NCBI Taxonomy" id="1848197"/>
    <lineage>
        <taxon>Bacteria</taxon>
        <taxon>Thermotogati</taxon>
        <taxon>Deinococcota</taxon>
        <taxon>Deinococci</taxon>
        <taxon>Deinococcales</taxon>
        <taxon>Deinococcaceae</taxon>
        <taxon>Deinococcus</taxon>
    </lineage>
</organism>
<evidence type="ECO:0000313" key="2">
    <source>
        <dbReference type="Proteomes" id="UP000603865"/>
    </source>
</evidence>
<reference evidence="1" key="1">
    <citation type="journal article" date="2014" name="Int. J. Syst. Evol. Microbiol.">
        <title>Complete genome sequence of Corynebacterium casei LMG S-19264T (=DSM 44701T), isolated from a smear-ripened cheese.</title>
        <authorList>
            <consortium name="US DOE Joint Genome Institute (JGI-PGF)"/>
            <person name="Walter F."/>
            <person name="Albersmeier A."/>
            <person name="Kalinowski J."/>
            <person name="Ruckert C."/>
        </authorList>
    </citation>
    <scope>NUCLEOTIDE SEQUENCE</scope>
    <source>
        <strain evidence="1">JCM 31311</strain>
    </source>
</reference>